<organism evidence="3 4">
    <name type="scientific">Ancylostoma ceylanicum</name>
    <dbReference type="NCBI Taxonomy" id="53326"/>
    <lineage>
        <taxon>Eukaryota</taxon>
        <taxon>Metazoa</taxon>
        <taxon>Ecdysozoa</taxon>
        <taxon>Nematoda</taxon>
        <taxon>Chromadorea</taxon>
        <taxon>Rhabditida</taxon>
        <taxon>Rhabditina</taxon>
        <taxon>Rhabditomorpha</taxon>
        <taxon>Strongyloidea</taxon>
        <taxon>Ancylostomatidae</taxon>
        <taxon>Ancylostomatinae</taxon>
        <taxon>Ancylostoma</taxon>
    </lineage>
</organism>
<dbReference type="PROSITE" id="PS50041">
    <property type="entry name" value="C_TYPE_LECTIN_2"/>
    <property type="match status" value="5"/>
</dbReference>
<feature type="domain" description="C-type lectin" evidence="2">
    <location>
        <begin position="39"/>
        <end position="105"/>
    </location>
</feature>
<feature type="domain" description="C-type lectin" evidence="2">
    <location>
        <begin position="132"/>
        <end position="250"/>
    </location>
</feature>
<feature type="compositionally biased region" description="Polar residues" evidence="1">
    <location>
        <begin position="276"/>
        <end position="287"/>
    </location>
</feature>
<proteinExistence type="predicted"/>
<dbReference type="STRING" id="53326.A0A016SH51"/>
<feature type="compositionally biased region" description="Basic and acidic residues" evidence="1">
    <location>
        <begin position="458"/>
        <end position="467"/>
    </location>
</feature>
<comment type="caution">
    <text evidence="3">The sequence shown here is derived from an EMBL/GenBank/DDBJ whole genome shotgun (WGS) entry which is preliminary data.</text>
</comment>
<feature type="region of interest" description="Disordered" evidence="1">
    <location>
        <begin position="260"/>
        <end position="293"/>
    </location>
</feature>
<dbReference type="Gene3D" id="3.10.100.10">
    <property type="entry name" value="Mannose-Binding Protein A, subunit A"/>
    <property type="match status" value="5"/>
</dbReference>
<accession>A0A016SH51</accession>
<dbReference type="PANTHER" id="PTHR22803">
    <property type="entry name" value="MANNOSE, PHOSPHOLIPASE, LECTIN RECEPTOR RELATED"/>
    <property type="match status" value="1"/>
</dbReference>
<dbReference type="InterPro" id="IPR001304">
    <property type="entry name" value="C-type_lectin-like"/>
</dbReference>
<feature type="domain" description="C-type lectin" evidence="2">
    <location>
        <begin position="297"/>
        <end position="415"/>
    </location>
</feature>
<reference evidence="4" key="1">
    <citation type="journal article" date="2015" name="Nat. Genet.">
        <title>The genome and transcriptome of the zoonotic hookworm Ancylostoma ceylanicum identify infection-specific gene families.</title>
        <authorList>
            <person name="Schwarz E.M."/>
            <person name="Hu Y."/>
            <person name="Antoshechkin I."/>
            <person name="Miller M.M."/>
            <person name="Sternberg P.W."/>
            <person name="Aroian R.V."/>
        </authorList>
    </citation>
    <scope>NUCLEOTIDE SEQUENCE</scope>
    <source>
        <strain evidence="4">HY135</strain>
    </source>
</reference>
<dbReference type="Proteomes" id="UP000024635">
    <property type="component" value="Unassembled WGS sequence"/>
</dbReference>
<evidence type="ECO:0000313" key="4">
    <source>
        <dbReference type="Proteomes" id="UP000024635"/>
    </source>
</evidence>
<feature type="domain" description="C-type lectin" evidence="2">
    <location>
        <begin position="468"/>
        <end position="587"/>
    </location>
</feature>
<dbReference type="OrthoDB" id="5873480at2759"/>
<dbReference type="SUPFAM" id="SSF56436">
    <property type="entry name" value="C-type lectin-like"/>
    <property type="match status" value="5"/>
</dbReference>
<evidence type="ECO:0000259" key="2">
    <source>
        <dbReference type="PROSITE" id="PS50041"/>
    </source>
</evidence>
<dbReference type="InterPro" id="IPR016187">
    <property type="entry name" value="CTDL_fold"/>
</dbReference>
<protein>
    <recommendedName>
        <fullName evidence="2">C-type lectin domain-containing protein</fullName>
    </recommendedName>
</protein>
<feature type="domain" description="C-type lectin" evidence="2">
    <location>
        <begin position="639"/>
        <end position="755"/>
    </location>
</feature>
<keyword evidence="4" id="KW-1185">Reference proteome</keyword>
<feature type="region of interest" description="Disordered" evidence="1">
    <location>
        <begin position="767"/>
        <end position="869"/>
    </location>
</feature>
<sequence length="869" mass="95588">MFVLADLEGPILRDRKRCVAGVEETGTEKGNQKWIEDTWIGLVMQSGPTALSYQWTDGTNVDFKNFLAGEPNFGSEEQYCTQILYDKEFGPNFGKWRAANCTDELYAFMCKRPKNRNLWKECNPNRYFSDVFKGNEYAVMHNGEKVTFLQARMQCEDLGAQLASIHSNEEVQLLKRVMQSNSTLMEDAWIGLVYTVGATSAYNRWIDNSAFDYKNFAPGEPNFSNEGEYCGQIMTEGDSFTKWKVTNCSENAYTFVCKRPRTGTGGGPGGSHGGSVTDSPSVVNPPTDTDPRFPHQFKGNKYAIIYDPGKVKFVQARTRCEDMGAELASIHSREEVEFLKSVIQSNSTLMEDAWIGMVYTISATSADKKWIDNSPFDYKNFAPGEPKSFGEGDYCGQIITNGDALSKWRVADCSEDAYTFVCKKSSSDNGSGGEGPGGSGGGGTGGGSGEDPNTKPSPDTDPRFPHEFKGDKYAIQYEPGKVKFVQARTQCENMGAELASIHSRQEAEFLKGVMQSNSTLMEDAWIGMVYTISATSANKKWIDNSPFDYKNFAPGEPKSFSEGDYCGQIMTEGDNLSKWKVVDCSEEAYTFVCKKSSNSNGNGGHGPGGSGGGGKGGGSGEDPNTKPYPGLDPAFPHQHKHNKYGVIYDPEKITFVQARVKCQNMNGELASIHSKSEVEFLKRVIQSNSTLMEDAWIGLIRTLGKTGGDHKWVDGSRFDYKNFAKGEPKYYTEGAYCGQMITNGDELSKWKMVDCAESAYTFVCKKRKNDGKGKDPGGSGGGPKDKPNNIDSPEEDPDTTRRPRPRPATPAPVEPPGVILPEDYTTTESYPDATQPPHCNPNTADPDDPSCKPISEYDPIVEEKGCYPV</sequence>
<evidence type="ECO:0000256" key="1">
    <source>
        <dbReference type="SAM" id="MobiDB-lite"/>
    </source>
</evidence>
<dbReference type="InterPro" id="IPR016186">
    <property type="entry name" value="C-type_lectin-like/link_sf"/>
</dbReference>
<dbReference type="Pfam" id="PF00059">
    <property type="entry name" value="Lectin_C"/>
    <property type="match status" value="5"/>
</dbReference>
<feature type="region of interest" description="Disordered" evidence="1">
    <location>
        <begin position="596"/>
        <end position="635"/>
    </location>
</feature>
<feature type="compositionally biased region" description="Gly residues" evidence="1">
    <location>
        <begin position="263"/>
        <end position="273"/>
    </location>
</feature>
<dbReference type="EMBL" id="JARK01001566">
    <property type="protein sequence ID" value="EYB89614.1"/>
    <property type="molecule type" value="Genomic_DNA"/>
</dbReference>
<gene>
    <name evidence="3" type="primary">Acey_s0230.g2988</name>
    <name evidence="3" type="ORF">Y032_0230g2988</name>
</gene>
<name>A0A016SH51_9BILA</name>
<feature type="compositionally biased region" description="Pro residues" evidence="1">
    <location>
        <begin position="806"/>
        <end position="815"/>
    </location>
</feature>
<feature type="compositionally biased region" description="Gly residues" evidence="1">
    <location>
        <begin position="601"/>
        <end position="620"/>
    </location>
</feature>
<dbReference type="SMART" id="SM00034">
    <property type="entry name" value="CLECT"/>
    <property type="match status" value="5"/>
</dbReference>
<feature type="compositionally biased region" description="Gly residues" evidence="1">
    <location>
        <begin position="430"/>
        <end position="449"/>
    </location>
</feature>
<feature type="region of interest" description="Disordered" evidence="1">
    <location>
        <begin position="424"/>
        <end position="467"/>
    </location>
</feature>
<dbReference type="CDD" id="cd00037">
    <property type="entry name" value="CLECT"/>
    <property type="match status" value="5"/>
</dbReference>
<dbReference type="InterPro" id="IPR050111">
    <property type="entry name" value="C-type_lectin/snaclec_domain"/>
</dbReference>
<evidence type="ECO:0000313" key="3">
    <source>
        <dbReference type="EMBL" id="EYB89614.1"/>
    </source>
</evidence>
<dbReference type="AlphaFoldDB" id="A0A016SH51"/>